<dbReference type="Gene3D" id="3.40.50.410">
    <property type="entry name" value="von Willebrand factor, type A domain"/>
    <property type="match status" value="2"/>
</dbReference>
<accession>A0AAV2HFI5</accession>
<dbReference type="SUPFAM" id="SSF53300">
    <property type="entry name" value="vWA-like"/>
    <property type="match status" value="2"/>
</dbReference>
<comment type="caution">
    <text evidence="2">The sequence shown here is derived from an EMBL/GenBank/DDBJ whole genome shotgun (WGS) entry which is preliminary data.</text>
</comment>
<dbReference type="PROSITE" id="PS50234">
    <property type="entry name" value="VWFA"/>
    <property type="match status" value="2"/>
</dbReference>
<evidence type="ECO:0000259" key="1">
    <source>
        <dbReference type="PROSITE" id="PS50234"/>
    </source>
</evidence>
<evidence type="ECO:0000313" key="3">
    <source>
        <dbReference type="Proteomes" id="UP001497497"/>
    </source>
</evidence>
<feature type="domain" description="VWFA" evidence="1">
    <location>
        <begin position="125"/>
        <end position="296"/>
    </location>
</feature>
<dbReference type="Pfam" id="PF00092">
    <property type="entry name" value="VWA"/>
    <property type="match status" value="2"/>
</dbReference>
<dbReference type="EMBL" id="CAXITT010000076">
    <property type="protein sequence ID" value="CAL1530811.1"/>
    <property type="molecule type" value="Genomic_DNA"/>
</dbReference>
<feature type="domain" description="VWFA" evidence="1">
    <location>
        <begin position="34"/>
        <end position="109"/>
    </location>
</feature>
<evidence type="ECO:0000313" key="2">
    <source>
        <dbReference type="EMBL" id="CAL1530811.1"/>
    </source>
</evidence>
<dbReference type="PRINTS" id="PR00453">
    <property type="entry name" value="VWFADOMAIN"/>
</dbReference>
<name>A0AAV2HFI5_LYMST</name>
<dbReference type="PANTHER" id="PTHR24020:SF20">
    <property type="entry name" value="PH DOMAIN-CONTAINING PROTEIN"/>
    <property type="match status" value="1"/>
</dbReference>
<protein>
    <recommendedName>
        <fullName evidence="1">VWFA domain-containing protein</fullName>
    </recommendedName>
</protein>
<dbReference type="AlphaFoldDB" id="A0AAV2HFI5"/>
<dbReference type="SMART" id="SM00327">
    <property type="entry name" value="VWA"/>
    <property type="match status" value="1"/>
</dbReference>
<proteinExistence type="predicted"/>
<dbReference type="PANTHER" id="PTHR24020">
    <property type="entry name" value="COLLAGEN ALPHA"/>
    <property type="match status" value="1"/>
</dbReference>
<gene>
    <name evidence="2" type="ORF">GSLYS_00004936001</name>
</gene>
<dbReference type="InterPro" id="IPR002035">
    <property type="entry name" value="VWF_A"/>
</dbReference>
<keyword evidence="3" id="KW-1185">Reference proteome</keyword>
<dbReference type="InterPro" id="IPR036465">
    <property type="entry name" value="vWFA_dom_sf"/>
</dbReference>
<dbReference type="InterPro" id="IPR050525">
    <property type="entry name" value="ECM_Assembly_Org"/>
</dbReference>
<sequence length="332" mass="36045">MAEAVTKTPFLGACQSSQRSLIKAQEVVSSTTRRSDADQLAIVMSGGVAYDVDQAVEEADKLKQLGARVMVIGVRSLNQRFLEMIASDPDDVYIVTDYGEAMTSLTVKIKTKICIIAPAFKSTANVLFVIDSSGSIGTANYAKELDFVVKVTSMFNVAVNAVNFSAITYSNSIIPLFGFDVATHQEIRRATLNAVYQAGGTPTAMALRRAGDILTSYSQVYRRDSKKIAIVITDGASDDPRATCEEAQRLQDIGIFVIAIGVAGAKREELEIIATSVEDVHDVDSFDALVTIKKNIGKNTKELENAVRASRQRVMPEVPTVFSVLSKVWPFK</sequence>
<dbReference type="Proteomes" id="UP001497497">
    <property type="component" value="Unassembled WGS sequence"/>
</dbReference>
<reference evidence="2 3" key="1">
    <citation type="submission" date="2024-04" db="EMBL/GenBank/DDBJ databases">
        <authorList>
            <consortium name="Genoscope - CEA"/>
            <person name="William W."/>
        </authorList>
    </citation>
    <scope>NUCLEOTIDE SEQUENCE [LARGE SCALE GENOMIC DNA]</scope>
</reference>
<organism evidence="2 3">
    <name type="scientific">Lymnaea stagnalis</name>
    <name type="common">Great pond snail</name>
    <name type="synonym">Helix stagnalis</name>
    <dbReference type="NCBI Taxonomy" id="6523"/>
    <lineage>
        <taxon>Eukaryota</taxon>
        <taxon>Metazoa</taxon>
        <taxon>Spiralia</taxon>
        <taxon>Lophotrochozoa</taxon>
        <taxon>Mollusca</taxon>
        <taxon>Gastropoda</taxon>
        <taxon>Heterobranchia</taxon>
        <taxon>Euthyneura</taxon>
        <taxon>Panpulmonata</taxon>
        <taxon>Hygrophila</taxon>
        <taxon>Lymnaeoidea</taxon>
        <taxon>Lymnaeidae</taxon>
        <taxon>Lymnaea</taxon>
    </lineage>
</organism>